<evidence type="ECO:0000313" key="3">
    <source>
        <dbReference type="Proteomes" id="UP000031419"/>
    </source>
</evidence>
<accession>A0A073BB21</accession>
<dbReference type="InterPro" id="IPR008323">
    <property type="entry name" value="UCP033563"/>
</dbReference>
<gene>
    <name evidence="2" type="ORF">GU90_07155</name>
</gene>
<organism evidence="2 3">
    <name type="scientific">Saccharopolyspora rectivirgula</name>
    <dbReference type="NCBI Taxonomy" id="28042"/>
    <lineage>
        <taxon>Bacteria</taxon>
        <taxon>Bacillati</taxon>
        <taxon>Actinomycetota</taxon>
        <taxon>Actinomycetes</taxon>
        <taxon>Pseudonocardiales</taxon>
        <taxon>Pseudonocardiaceae</taxon>
        <taxon>Saccharopolyspora</taxon>
    </lineage>
</organism>
<comment type="caution">
    <text evidence="2">The sequence shown here is derived from an EMBL/GenBank/DDBJ whole genome shotgun (WGS) entry which is preliminary data.</text>
</comment>
<keyword evidence="3" id="KW-1185">Reference proteome</keyword>
<proteinExistence type="predicted"/>
<dbReference type="AlphaFoldDB" id="A0A073BB21"/>
<sequence>MNTGQDGALESPGLPPQRLGSLLGHYERVTPPTAVVYRVSCGPHQQTGVVLEVPVEYYRAGRIKPHEATAADRERRLLLFTETTGVERMPVMLAHAPRTALRSLLQEVTAGPPRLQRSFADGSVHTVWVSADPLLSEAVQREASQLESLYIADGHHRMATAVRYAERRRQLGPDHPSAFTMAVLFPSDELRVRGYRRLLRIQPGVSDSEVLTALAALPVTAWLEATTDRFTAPRSVLIGLDNRNYRLWLRGTRGDPRSALDAVLLQERVIPGIADKAVPVPAGREQIDERVLSLEPHPPTIEQIMAVSDANMLLPPKSTWFDPKVRPGLIVRELR</sequence>
<evidence type="ECO:0000256" key="1">
    <source>
        <dbReference type="SAM" id="MobiDB-lite"/>
    </source>
</evidence>
<reference evidence="2 3" key="1">
    <citation type="submission" date="2014-06" db="EMBL/GenBank/DDBJ databases">
        <title>Saccharopolyspora rectivirgula DSM-43113 Genome sequencing.</title>
        <authorList>
            <person name="Barrera C."/>
            <person name="Millon L."/>
            <person name="Rognon B."/>
            <person name="Zaugg C."/>
            <person name="Monod M."/>
        </authorList>
    </citation>
    <scope>NUCLEOTIDE SEQUENCE [LARGE SCALE GENOMIC DNA]</scope>
    <source>
        <strain evidence="2 3">DSM 43113</strain>
    </source>
</reference>
<dbReference type="STRING" id="28042.GU90_07155"/>
<dbReference type="Pfam" id="PF06245">
    <property type="entry name" value="DUF1015"/>
    <property type="match status" value="1"/>
</dbReference>
<name>A0A073BB21_9PSEU</name>
<dbReference type="EMBL" id="JNVU01000017">
    <property type="protein sequence ID" value="KEI44979.1"/>
    <property type="molecule type" value="Genomic_DNA"/>
</dbReference>
<dbReference type="Proteomes" id="UP000031419">
    <property type="component" value="Unassembled WGS sequence"/>
</dbReference>
<evidence type="ECO:0000313" key="2">
    <source>
        <dbReference type="EMBL" id="KEI44979.1"/>
    </source>
</evidence>
<feature type="region of interest" description="Disordered" evidence="1">
    <location>
        <begin position="1"/>
        <end position="20"/>
    </location>
</feature>
<dbReference type="PANTHER" id="PTHR36454:SF1">
    <property type="entry name" value="DUF1015 DOMAIN-CONTAINING PROTEIN"/>
    <property type="match status" value="1"/>
</dbReference>
<dbReference type="eggNOG" id="COG4198">
    <property type="taxonomic scope" value="Bacteria"/>
</dbReference>
<dbReference type="PANTHER" id="PTHR36454">
    <property type="entry name" value="LMO2823 PROTEIN"/>
    <property type="match status" value="1"/>
</dbReference>
<evidence type="ECO:0008006" key="4">
    <source>
        <dbReference type="Google" id="ProtNLM"/>
    </source>
</evidence>
<protein>
    <recommendedName>
        <fullName evidence="4">DUF1015 domain-containing protein</fullName>
    </recommendedName>
</protein>